<feature type="transmembrane region" description="Helical" evidence="6">
    <location>
        <begin position="209"/>
        <end position="231"/>
    </location>
</feature>
<keyword evidence="4 6" id="KW-1133">Transmembrane helix</keyword>
<feature type="transmembrane region" description="Helical" evidence="6">
    <location>
        <begin position="29"/>
        <end position="52"/>
    </location>
</feature>
<dbReference type="EMBL" id="CAFBNF010000098">
    <property type="protein sequence ID" value="CAB4943596.1"/>
    <property type="molecule type" value="Genomic_DNA"/>
</dbReference>
<dbReference type="GO" id="GO:0005886">
    <property type="term" value="C:plasma membrane"/>
    <property type="evidence" value="ECO:0007669"/>
    <property type="project" value="UniProtKB-SubCell"/>
</dbReference>
<organism evidence="7">
    <name type="scientific">freshwater metagenome</name>
    <dbReference type="NCBI Taxonomy" id="449393"/>
    <lineage>
        <taxon>unclassified sequences</taxon>
        <taxon>metagenomes</taxon>
        <taxon>ecological metagenomes</taxon>
    </lineage>
</organism>
<evidence type="ECO:0000256" key="1">
    <source>
        <dbReference type="ARBA" id="ARBA00004651"/>
    </source>
</evidence>
<gene>
    <name evidence="7" type="ORF">UFOPK3773_00997</name>
</gene>
<evidence type="ECO:0000256" key="5">
    <source>
        <dbReference type="ARBA" id="ARBA00023136"/>
    </source>
</evidence>
<evidence type="ECO:0000256" key="3">
    <source>
        <dbReference type="ARBA" id="ARBA00022692"/>
    </source>
</evidence>
<keyword evidence="3 6" id="KW-0812">Transmembrane</keyword>
<dbReference type="InterPro" id="IPR002293">
    <property type="entry name" value="AA/rel_permease1"/>
</dbReference>
<name>A0A6J7JJR7_9ZZZZ</name>
<dbReference type="PANTHER" id="PTHR42770:SF7">
    <property type="entry name" value="MEMBRANE PROTEIN"/>
    <property type="match status" value="1"/>
</dbReference>
<feature type="transmembrane region" description="Helical" evidence="6">
    <location>
        <begin position="130"/>
        <end position="157"/>
    </location>
</feature>
<dbReference type="Pfam" id="PF13520">
    <property type="entry name" value="AA_permease_2"/>
    <property type="match status" value="1"/>
</dbReference>
<dbReference type="AlphaFoldDB" id="A0A6J7JJR7"/>
<proteinExistence type="predicted"/>
<dbReference type="PIRSF" id="PIRSF006060">
    <property type="entry name" value="AA_transporter"/>
    <property type="match status" value="1"/>
</dbReference>
<feature type="transmembrane region" description="Helical" evidence="6">
    <location>
        <begin position="164"/>
        <end position="189"/>
    </location>
</feature>
<protein>
    <submittedName>
        <fullName evidence="7">Unannotated protein</fullName>
    </submittedName>
</protein>
<keyword evidence="2" id="KW-1003">Cell membrane</keyword>
<evidence type="ECO:0000256" key="2">
    <source>
        <dbReference type="ARBA" id="ARBA00022475"/>
    </source>
</evidence>
<evidence type="ECO:0000256" key="6">
    <source>
        <dbReference type="SAM" id="Phobius"/>
    </source>
</evidence>
<feature type="transmembrane region" description="Helical" evidence="6">
    <location>
        <begin position="308"/>
        <end position="328"/>
    </location>
</feature>
<evidence type="ECO:0000313" key="7">
    <source>
        <dbReference type="EMBL" id="CAB4943596.1"/>
    </source>
</evidence>
<sequence>MSDPISANAEPDGTPVTDVRSMRHGFSRWGASGLSFAAMRPLVGASVGGYLITWAGLAGWTSLVLLLAIVLVVSLVFGALASRWPLEGSVAAWTRQLLGARTGMMAGWLYLCSYVLFMATLAFFDAQRLFYLFGVAAPGPMQSATLSAVLLVVATALNVLGRRLLVLIVSVTVAVSVVGCLVFGTMLIAQAQRSILDAFQTPSGESLDWAWWSGPFLVAVAWSTAFCLRGFEVPADVAEEVREPRINVGRATVWTVVVGGLLTLYVVIAIALAIPAASTVSGKIAQNPYAASVGTVIETSLGDPAAKAFALLMIAVTFGALAIAQLAASRTVWTMARDRELPVHGRLVRVSAGPRMPGNALIVVGLAAAALPFVLPERTAYVLGGASAVPLMLALLLPVVGLVRARRRGEWHAEHWGANRWLGAAAVVSAVALAALAVNVVWPREEIYVAGIAAWRPLIILVAIVVSGLALMAWAFRDDGVHVRNHDHVDRDLHERILLAHTGTCSVCLRALAQGEEVFWNPEAHVTICVTCDEDVVV</sequence>
<feature type="transmembrane region" description="Helical" evidence="6">
    <location>
        <begin position="102"/>
        <end position="124"/>
    </location>
</feature>
<feature type="transmembrane region" description="Helical" evidence="6">
    <location>
        <begin position="356"/>
        <end position="375"/>
    </location>
</feature>
<comment type="subcellular location">
    <subcellularLocation>
        <location evidence="1">Cell membrane</location>
        <topology evidence="1">Multi-pass membrane protein</topology>
    </subcellularLocation>
</comment>
<dbReference type="Gene3D" id="1.20.1740.10">
    <property type="entry name" value="Amino acid/polyamine transporter I"/>
    <property type="match status" value="1"/>
</dbReference>
<feature type="transmembrane region" description="Helical" evidence="6">
    <location>
        <begin position="58"/>
        <end position="81"/>
    </location>
</feature>
<keyword evidence="5 6" id="KW-0472">Membrane</keyword>
<evidence type="ECO:0000256" key="4">
    <source>
        <dbReference type="ARBA" id="ARBA00022989"/>
    </source>
</evidence>
<reference evidence="7" key="1">
    <citation type="submission" date="2020-05" db="EMBL/GenBank/DDBJ databases">
        <authorList>
            <person name="Chiriac C."/>
            <person name="Salcher M."/>
            <person name="Ghai R."/>
            <person name="Kavagutti S V."/>
        </authorList>
    </citation>
    <scope>NUCLEOTIDE SEQUENCE</scope>
</reference>
<feature type="transmembrane region" description="Helical" evidence="6">
    <location>
        <begin position="251"/>
        <end position="274"/>
    </location>
</feature>
<dbReference type="GO" id="GO:0022857">
    <property type="term" value="F:transmembrane transporter activity"/>
    <property type="evidence" value="ECO:0007669"/>
    <property type="project" value="InterPro"/>
</dbReference>
<feature type="transmembrane region" description="Helical" evidence="6">
    <location>
        <begin position="454"/>
        <end position="476"/>
    </location>
</feature>
<feature type="transmembrane region" description="Helical" evidence="6">
    <location>
        <begin position="421"/>
        <end position="442"/>
    </location>
</feature>
<dbReference type="InterPro" id="IPR050367">
    <property type="entry name" value="APC_superfamily"/>
</dbReference>
<dbReference type="PANTHER" id="PTHR42770">
    <property type="entry name" value="AMINO ACID TRANSPORTER-RELATED"/>
    <property type="match status" value="1"/>
</dbReference>
<accession>A0A6J7JJR7</accession>
<feature type="transmembrane region" description="Helical" evidence="6">
    <location>
        <begin position="381"/>
        <end position="400"/>
    </location>
</feature>